<dbReference type="InterPro" id="IPR058333">
    <property type="entry name" value="DUF8020"/>
</dbReference>
<dbReference type="AlphaFoldDB" id="M0QHV0"/>
<accession>M0QHV0</accession>
<dbReference type="RefSeq" id="WP_007619992.1">
    <property type="nucleotide sequence ID" value="NZ_BANX01000011.1"/>
</dbReference>
<evidence type="ECO:0000256" key="1">
    <source>
        <dbReference type="SAM" id="SignalP"/>
    </source>
</evidence>
<dbReference type="EMBL" id="BANX01000011">
    <property type="protein sequence ID" value="GAC68133.1"/>
    <property type="molecule type" value="Genomic_DNA"/>
</dbReference>
<dbReference type="eggNOG" id="ENOG5032AP6">
    <property type="taxonomic scope" value="Bacteria"/>
</dbReference>
<dbReference type="Proteomes" id="UP000011666">
    <property type="component" value="Unassembled WGS sequence"/>
</dbReference>
<gene>
    <name evidence="3" type="ORF">GS4_11_04050</name>
</gene>
<keyword evidence="1" id="KW-0732">Signal</keyword>
<dbReference type="Pfam" id="PF26059">
    <property type="entry name" value="DUF8020"/>
    <property type="match status" value="1"/>
</dbReference>
<evidence type="ECO:0000313" key="4">
    <source>
        <dbReference type="Proteomes" id="UP000011666"/>
    </source>
</evidence>
<evidence type="ECO:0000259" key="2">
    <source>
        <dbReference type="Pfam" id="PF26059"/>
    </source>
</evidence>
<feature type="chain" id="PRO_5004004923" description="DUF8020 domain-containing protein" evidence="1">
    <location>
        <begin position="35"/>
        <end position="234"/>
    </location>
</feature>
<proteinExistence type="predicted"/>
<name>M0QHV0_9ACTN</name>
<sequence>MPPVSPRFARRFRALTFVSVATAAITAFAGVANAAPAQPVEVGPVHYSVTQTGSGVNLSVSNGSISHNGQTLSIRNAAGAEVYRMPLNYRLEDRQFPIAARGASNSVSLTPVRDVSQSTTVDRGEVERLRGIARTQVAAPQTRQERDDQALGRLQQQLSLGITVSTLIGTGLGALVGAVAGCVLGVALGCLPTIPIGATIGGIVGTSLGGGGTLIAAAIQYFNTINSPFKPPRR</sequence>
<feature type="signal peptide" evidence="1">
    <location>
        <begin position="1"/>
        <end position="34"/>
    </location>
</feature>
<feature type="domain" description="DUF8020" evidence="2">
    <location>
        <begin position="44"/>
        <end position="112"/>
    </location>
</feature>
<protein>
    <recommendedName>
        <fullName evidence="2">DUF8020 domain-containing protein</fullName>
    </recommendedName>
</protein>
<dbReference type="OrthoDB" id="4375981at2"/>
<organism evidence="3 4">
    <name type="scientific">Gordonia soli NBRC 108243</name>
    <dbReference type="NCBI Taxonomy" id="1223545"/>
    <lineage>
        <taxon>Bacteria</taxon>
        <taxon>Bacillati</taxon>
        <taxon>Actinomycetota</taxon>
        <taxon>Actinomycetes</taxon>
        <taxon>Mycobacteriales</taxon>
        <taxon>Gordoniaceae</taxon>
        <taxon>Gordonia</taxon>
    </lineage>
</organism>
<keyword evidence="4" id="KW-1185">Reference proteome</keyword>
<comment type="caution">
    <text evidence="3">The sequence shown here is derived from an EMBL/GenBank/DDBJ whole genome shotgun (WGS) entry which is preliminary data.</text>
</comment>
<evidence type="ECO:0000313" key="3">
    <source>
        <dbReference type="EMBL" id="GAC68133.1"/>
    </source>
</evidence>
<reference evidence="3 4" key="1">
    <citation type="submission" date="2013-01" db="EMBL/GenBank/DDBJ databases">
        <title>Whole genome shotgun sequence of Gordonia soli NBRC 108243.</title>
        <authorList>
            <person name="Isaki-Nakamura S."/>
            <person name="Hosoyama A."/>
            <person name="Tsuchikane K."/>
            <person name="Ando Y."/>
            <person name="Baba S."/>
            <person name="Ohji S."/>
            <person name="Hamada M."/>
            <person name="Tamura T."/>
            <person name="Yamazoe A."/>
            <person name="Yamazaki S."/>
            <person name="Fujita N."/>
        </authorList>
    </citation>
    <scope>NUCLEOTIDE SEQUENCE [LARGE SCALE GENOMIC DNA]</scope>
    <source>
        <strain evidence="3 4">NBRC 108243</strain>
    </source>
</reference>